<sequence length="219" mass="24690">MAKAKRSGGKGFGKPPKPPYLNSSLDFEELVNGNQILLVNIITDDNKGIGDAFTFIKYNDLAKESSDFRSAIATAFDSSLIKLAKRRRNEEGKGLLTLTPKRYRQECGLSDNSDGEIVFNWWTLPELKVAQERSYIFGGTRILARLTEPLIMYSQERFPVIYHAVPYTSGNDQVNYVHLMFTVPFSSSEAAEILSINIIERETTPLTELLPPIGIRFDY</sequence>
<name>A0ABR8FFF0_9NOST</name>
<evidence type="ECO:0000313" key="1">
    <source>
        <dbReference type="EMBL" id="MBD2568728.1"/>
    </source>
</evidence>
<accession>A0ABR8FFF0</accession>
<protein>
    <submittedName>
        <fullName evidence="1">Uncharacterized protein</fullName>
    </submittedName>
</protein>
<proteinExistence type="predicted"/>
<gene>
    <name evidence="1" type="ORF">H6G59_12610</name>
</gene>
<keyword evidence="2" id="KW-1185">Reference proteome</keyword>
<comment type="caution">
    <text evidence="1">The sequence shown here is derived from an EMBL/GenBank/DDBJ whole genome shotgun (WGS) entry which is preliminary data.</text>
</comment>
<evidence type="ECO:0000313" key="2">
    <source>
        <dbReference type="Proteomes" id="UP000640531"/>
    </source>
</evidence>
<dbReference type="Proteomes" id="UP000640531">
    <property type="component" value="Unassembled WGS sequence"/>
</dbReference>
<dbReference type="EMBL" id="JACJST010000010">
    <property type="protein sequence ID" value="MBD2568728.1"/>
    <property type="molecule type" value="Genomic_DNA"/>
</dbReference>
<reference evidence="1 2" key="1">
    <citation type="journal article" date="2020" name="ISME J.">
        <title>Comparative genomics reveals insights into cyanobacterial evolution and habitat adaptation.</title>
        <authorList>
            <person name="Chen M.Y."/>
            <person name="Teng W.K."/>
            <person name="Zhao L."/>
            <person name="Hu C.X."/>
            <person name="Zhou Y.K."/>
            <person name="Han B.P."/>
            <person name="Song L.R."/>
            <person name="Shu W.S."/>
        </authorList>
    </citation>
    <scope>NUCLEOTIDE SEQUENCE [LARGE SCALE GENOMIC DNA]</scope>
    <source>
        <strain evidence="1 2">FACHB-196</strain>
    </source>
</reference>
<organism evidence="1 2">
    <name type="scientific">Anabaena lutea FACHB-196</name>
    <dbReference type="NCBI Taxonomy" id="2692881"/>
    <lineage>
        <taxon>Bacteria</taxon>
        <taxon>Bacillati</taxon>
        <taxon>Cyanobacteriota</taxon>
        <taxon>Cyanophyceae</taxon>
        <taxon>Nostocales</taxon>
        <taxon>Nostocaceae</taxon>
        <taxon>Anabaena</taxon>
    </lineage>
</organism>
<dbReference type="RefSeq" id="WP_190714930.1">
    <property type="nucleotide sequence ID" value="NZ_JACJST010000010.1"/>
</dbReference>